<sequence>MLPLVTEKNIALTHLIVCSFHINLNGEIHLNDYPPDNPLFYTLWNETVVMQEAGVKVMGMVGGAASGSFTSSTLDSTDDATFEHYYGQLHDVIAQYGLQGMDLDVEQSMSQVGITRLVTRLYTDFGDDFIITLAPVASALYVDEYGQIGGIMGWEYFNSDPGGTAEPWEWAQEMTQILRPNYTVALTITTEAATILDMAFRASVGTDQSGQLTSVQSDGADIQHGVDYFAMINA</sequence>
<comment type="caution">
    <text evidence="2">The sequence shown here is derived from an EMBL/GenBank/DDBJ whole genome shotgun (WGS) entry which is preliminary data.</text>
</comment>
<organism evidence="2 3">
    <name type="scientific">Cytospora paraplurivora</name>
    <dbReference type="NCBI Taxonomy" id="2898453"/>
    <lineage>
        <taxon>Eukaryota</taxon>
        <taxon>Fungi</taxon>
        <taxon>Dikarya</taxon>
        <taxon>Ascomycota</taxon>
        <taxon>Pezizomycotina</taxon>
        <taxon>Sordariomycetes</taxon>
        <taxon>Sordariomycetidae</taxon>
        <taxon>Diaporthales</taxon>
        <taxon>Cytosporaceae</taxon>
        <taxon>Cytospora</taxon>
    </lineage>
</organism>
<feature type="domain" description="GH18" evidence="1">
    <location>
        <begin position="1"/>
        <end position="234"/>
    </location>
</feature>
<protein>
    <recommendedName>
        <fullName evidence="1">GH18 domain-containing protein</fullName>
    </recommendedName>
</protein>
<dbReference type="AlphaFoldDB" id="A0AAN9U165"/>
<name>A0AAN9U165_9PEZI</name>
<proteinExistence type="predicted"/>
<dbReference type="Proteomes" id="UP001320245">
    <property type="component" value="Unassembled WGS sequence"/>
</dbReference>
<gene>
    <name evidence="2" type="ORF">SLS53_008402</name>
</gene>
<dbReference type="SUPFAM" id="SSF51445">
    <property type="entry name" value="(Trans)glycosidases"/>
    <property type="match status" value="1"/>
</dbReference>
<dbReference type="EMBL" id="JAJSPL020000050">
    <property type="protein sequence ID" value="KAK7732517.1"/>
    <property type="molecule type" value="Genomic_DNA"/>
</dbReference>
<dbReference type="Gene3D" id="3.20.20.80">
    <property type="entry name" value="Glycosidases"/>
    <property type="match status" value="1"/>
</dbReference>
<dbReference type="InterPro" id="IPR001223">
    <property type="entry name" value="Glyco_hydro18_cat"/>
</dbReference>
<dbReference type="InterPro" id="IPR017853">
    <property type="entry name" value="GH"/>
</dbReference>
<accession>A0AAN9U165</accession>
<reference evidence="2 3" key="1">
    <citation type="journal article" date="2023" name="PLoS ONE">
        <title>Cytospora paraplurivora sp. nov. isolated from orchards with fruit tree decline syndrome in Ontario, Canada.</title>
        <authorList>
            <person name="Ilyukhin E."/>
            <person name="Nguyen H.D.T."/>
            <person name="Castle A.J."/>
            <person name="Ellouze W."/>
        </authorList>
    </citation>
    <scope>NUCLEOTIDE SEQUENCE [LARGE SCALE GENOMIC DNA]</scope>
    <source>
        <strain evidence="2 3">FDS-564</strain>
    </source>
</reference>
<evidence type="ECO:0000259" key="1">
    <source>
        <dbReference type="PROSITE" id="PS51910"/>
    </source>
</evidence>
<keyword evidence="3" id="KW-1185">Reference proteome</keyword>
<evidence type="ECO:0000313" key="3">
    <source>
        <dbReference type="Proteomes" id="UP001320245"/>
    </source>
</evidence>
<evidence type="ECO:0000313" key="2">
    <source>
        <dbReference type="EMBL" id="KAK7732517.1"/>
    </source>
</evidence>
<dbReference type="PROSITE" id="PS51910">
    <property type="entry name" value="GH18_2"/>
    <property type="match status" value="1"/>
</dbReference>
<dbReference type="GO" id="GO:0005975">
    <property type="term" value="P:carbohydrate metabolic process"/>
    <property type="evidence" value="ECO:0007669"/>
    <property type="project" value="InterPro"/>
</dbReference>
<dbReference type="Pfam" id="PF00704">
    <property type="entry name" value="Glyco_hydro_18"/>
    <property type="match status" value="1"/>
</dbReference>